<comment type="caution">
    <text evidence="1">The sequence shown here is derived from an EMBL/GenBank/DDBJ whole genome shotgun (WGS) entry which is preliminary data.</text>
</comment>
<reference evidence="1" key="1">
    <citation type="submission" date="2019-09" db="EMBL/GenBank/DDBJ databases">
        <title>Draft genome sequences of 48 bacterial type strains from the CCUG.</title>
        <authorList>
            <person name="Tunovic T."/>
            <person name="Pineiro-Iglesias B."/>
            <person name="Unosson C."/>
            <person name="Inganas E."/>
            <person name="Ohlen M."/>
            <person name="Cardew S."/>
            <person name="Jensie-Markopoulos S."/>
            <person name="Salva-Serra F."/>
            <person name="Jaen-Luchoro D."/>
            <person name="Karlsson R."/>
            <person name="Svensson-Stadler L."/>
            <person name="Chun J."/>
            <person name="Moore E."/>
        </authorList>
    </citation>
    <scope>NUCLEOTIDE SEQUENCE</scope>
    <source>
        <strain evidence="1">CCUG 50899</strain>
    </source>
</reference>
<sequence>MSEYVSSENNDQIPDYLYNVIISFDRPSTATSQNNKYALANKIKMTLSVTLISDGKCVANKDVIVQINPPSADVTIYNVDGSYATPAAEGDYPVTTDANGNVVLYFSSTNNGYQNVQAYVAQNSSSISSEYVIFFGDYTHAQVDVPSPSVDLNEQQILEISDVDPYFYVSITQYDNLVGATNAYSCVAIVNGQYFRKMPYTDALEATGMNVPSAYLQTVSDNQIAYFLENDKGANVVSSPTLKFAAAGTPYNHPKVDPINLPRNLTSRPYLNQGQTSITTSNSANLYVNLDRKLESKNVYTYNAGDTVNFTMYINGFYAGSIVQKVDVFDLEKCVVGSGCPPTVSAQIPAYLLEGYGSNIANTPGRYDLDYVVMYEHVTDPKIWGRPVNWLKGNINTVG</sequence>
<protein>
    <submittedName>
        <fullName evidence="1">Uncharacterized protein</fullName>
    </submittedName>
</protein>
<name>A0A643F2B3_9HYPH</name>
<organism evidence="1">
    <name type="scientific">Brucella pituitosa</name>
    <dbReference type="NCBI Taxonomy" id="571256"/>
    <lineage>
        <taxon>Bacteria</taxon>
        <taxon>Pseudomonadati</taxon>
        <taxon>Pseudomonadota</taxon>
        <taxon>Alphaproteobacteria</taxon>
        <taxon>Hyphomicrobiales</taxon>
        <taxon>Brucellaceae</taxon>
        <taxon>Brucella/Ochrobactrum group</taxon>
        <taxon>Brucella</taxon>
    </lineage>
</organism>
<dbReference type="AlphaFoldDB" id="A0A643F2B3"/>
<accession>A0A643F2B3</accession>
<proteinExistence type="predicted"/>
<dbReference type="InterPro" id="IPR013783">
    <property type="entry name" value="Ig-like_fold"/>
</dbReference>
<dbReference type="Gene3D" id="2.60.40.10">
    <property type="entry name" value="Immunoglobulins"/>
    <property type="match status" value="1"/>
</dbReference>
<dbReference type="RefSeq" id="WP_151081272.1">
    <property type="nucleotide sequence ID" value="NZ_JBHEEN010000004.1"/>
</dbReference>
<gene>
    <name evidence="1" type="ORF">F7Q93_11320</name>
</gene>
<dbReference type="EMBL" id="VZPE01000004">
    <property type="protein sequence ID" value="KAB0571300.1"/>
    <property type="molecule type" value="Genomic_DNA"/>
</dbReference>
<evidence type="ECO:0000313" key="1">
    <source>
        <dbReference type="EMBL" id="KAB0571300.1"/>
    </source>
</evidence>